<gene>
    <name evidence="2" type="ORF">GRI75_10025</name>
</gene>
<organism evidence="2 3">
    <name type="scientific">Croceibacterium soli</name>
    <dbReference type="NCBI Taxonomy" id="1739690"/>
    <lineage>
        <taxon>Bacteria</taxon>
        <taxon>Pseudomonadati</taxon>
        <taxon>Pseudomonadota</taxon>
        <taxon>Alphaproteobacteria</taxon>
        <taxon>Sphingomonadales</taxon>
        <taxon>Erythrobacteraceae</taxon>
        <taxon>Croceibacterium</taxon>
    </lineage>
</organism>
<feature type="region of interest" description="Disordered" evidence="1">
    <location>
        <begin position="40"/>
        <end position="61"/>
    </location>
</feature>
<dbReference type="AlphaFoldDB" id="A0A6I4UU04"/>
<name>A0A6I4UU04_9SPHN</name>
<feature type="compositionally biased region" description="Low complexity" evidence="1">
    <location>
        <begin position="143"/>
        <end position="152"/>
    </location>
</feature>
<dbReference type="RefSeq" id="WP_160746836.1">
    <property type="nucleotide sequence ID" value="NZ_WTYK01000005.1"/>
</dbReference>
<keyword evidence="3" id="KW-1185">Reference proteome</keyword>
<protein>
    <submittedName>
        <fullName evidence="2">Uncharacterized protein</fullName>
    </submittedName>
</protein>
<comment type="caution">
    <text evidence="2">The sequence shown here is derived from an EMBL/GenBank/DDBJ whole genome shotgun (WGS) entry which is preliminary data.</text>
</comment>
<dbReference type="EMBL" id="WTYK01000005">
    <property type="protein sequence ID" value="MXP41976.1"/>
    <property type="molecule type" value="Genomic_DNA"/>
</dbReference>
<feature type="compositionally biased region" description="Basic and acidic residues" evidence="1">
    <location>
        <begin position="133"/>
        <end position="142"/>
    </location>
</feature>
<feature type="region of interest" description="Disordered" evidence="1">
    <location>
        <begin position="113"/>
        <end position="169"/>
    </location>
</feature>
<evidence type="ECO:0000256" key="1">
    <source>
        <dbReference type="SAM" id="MobiDB-lite"/>
    </source>
</evidence>
<sequence>MSGAAKFLLTTIGGGVLLGTAGGYLADPKMQQYGGNEPWRQMLESDRSPSESPLAIEAPPYDLRPYGGSHSYAPEFADDPIETWSDPYLDADWLEYEPDWPEPPQIARLEIEEPEAPSYGRTVEFPPPSITRTAERAERAADDASLAASEPADLPPEPRVAQGALPAIW</sequence>
<evidence type="ECO:0000313" key="3">
    <source>
        <dbReference type="Proteomes" id="UP000469159"/>
    </source>
</evidence>
<accession>A0A6I4UU04</accession>
<dbReference type="Proteomes" id="UP000469159">
    <property type="component" value="Unassembled WGS sequence"/>
</dbReference>
<proteinExistence type="predicted"/>
<reference evidence="2 3" key="1">
    <citation type="submission" date="2019-12" db="EMBL/GenBank/DDBJ databases">
        <title>Genomic-based taxomic classification of the family Erythrobacteraceae.</title>
        <authorList>
            <person name="Xu L."/>
        </authorList>
    </citation>
    <scope>NUCLEOTIDE SEQUENCE [LARGE SCALE GENOMIC DNA]</scope>
    <source>
        <strain evidence="2 3">MCCC 1K02066</strain>
    </source>
</reference>
<evidence type="ECO:0000313" key="2">
    <source>
        <dbReference type="EMBL" id="MXP41976.1"/>
    </source>
</evidence>